<evidence type="ECO:0000313" key="3">
    <source>
        <dbReference type="Proteomes" id="UP000215316"/>
    </source>
</evidence>
<feature type="compositionally biased region" description="Basic and acidic residues" evidence="1">
    <location>
        <begin position="204"/>
        <end position="215"/>
    </location>
</feature>
<comment type="caution">
    <text evidence="2">The sequence shown here is derived from an EMBL/GenBank/DDBJ whole genome shotgun (WGS) entry which is preliminary data.</text>
</comment>
<organism evidence="2 3">
    <name type="scientific">Clavibacter tessellarius</name>
    <dbReference type="NCBI Taxonomy" id="31965"/>
    <lineage>
        <taxon>Bacteria</taxon>
        <taxon>Bacillati</taxon>
        <taxon>Actinomycetota</taxon>
        <taxon>Actinomycetes</taxon>
        <taxon>Micrococcales</taxon>
        <taxon>Microbacteriaceae</taxon>
        <taxon>Clavibacter</taxon>
    </lineage>
</organism>
<dbReference type="Proteomes" id="UP000215316">
    <property type="component" value="Unassembled WGS sequence"/>
</dbReference>
<gene>
    <name evidence="2" type="ORF">B5P24_13930</name>
</gene>
<proteinExistence type="predicted"/>
<keyword evidence="3" id="KW-1185">Reference proteome</keyword>
<evidence type="ECO:0008006" key="4">
    <source>
        <dbReference type="Google" id="ProtNLM"/>
    </source>
</evidence>
<evidence type="ECO:0000256" key="1">
    <source>
        <dbReference type="SAM" id="MobiDB-lite"/>
    </source>
</evidence>
<feature type="compositionally biased region" description="Low complexity" evidence="1">
    <location>
        <begin position="174"/>
        <end position="188"/>
    </location>
</feature>
<dbReference type="AlphaFoldDB" id="A0A225CB90"/>
<feature type="compositionally biased region" description="Basic residues" evidence="1">
    <location>
        <begin position="216"/>
        <end position="227"/>
    </location>
</feature>
<feature type="compositionally biased region" description="Low complexity" evidence="1">
    <location>
        <begin position="156"/>
        <end position="166"/>
    </location>
</feature>
<dbReference type="EMBL" id="MZMQ01000001">
    <property type="protein sequence ID" value="OQJ64017.1"/>
    <property type="molecule type" value="Genomic_DNA"/>
</dbReference>
<protein>
    <recommendedName>
        <fullName evidence="4">Knr4/Smi1-like domain-containing protein</fullName>
    </recommendedName>
</protein>
<reference evidence="2" key="1">
    <citation type="submission" date="2017-08" db="EMBL/GenBank/DDBJ databases">
        <title>Genomes of multiple Clavibacter strains from different subspecies.</title>
        <authorList>
            <person name="Yuan X.-K."/>
            <person name="Li X.-S."/>
            <person name="Nie J."/>
            <person name="De Boer S.H."/>
        </authorList>
    </citation>
    <scope>NUCLEOTIDE SEQUENCE [LARGE SCALE GENOMIC DNA]</scope>
    <source>
        <strain evidence="2">ATCC 33566</strain>
    </source>
</reference>
<sequence>MLPMRLLDVMTEARLHSGCAVLPPTSLPRLRDDIETLPADLVTFYRSCGGATLFMGQAGEVQVLAPEDVIPANPVIAGDPGWDDPTSRSAYLVARTSSGEFVTVDLSVDRPDRVLDSFSELHGVVGSWPVIAPSFEAFLVSVWQTRGDHLYWAPRAAPSSCSSPTPMRSDDPLRPAMRPSAARSAPVAHSHRHSLECCSMRISAAERRNPSSGRRDQRHRPVPHGSC</sequence>
<accession>A0A225CB90</accession>
<name>A0A225CB90_9MICO</name>
<evidence type="ECO:0000313" key="2">
    <source>
        <dbReference type="EMBL" id="OQJ64017.1"/>
    </source>
</evidence>
<feature type="region of interest" description="Disordered" evidence="1">
    <location>
        <begin position="156"/>
        <end position="227"/>
    </location>
</feature>